<reference evidence="1" key="1">
    <citation type="submission" date="2014-11" db="EMBL/GenBank/DDBJ databases">
        <authorList>
            <person name="Amaro Gonzalez C."/>
        </authorList>
    </citation>
    <scope>NUCLEOTIDE SEQUENCE</scope>
</reference>
<reference evidence="1" key="2">
    <citation type="journal article" date="2015" name="Fish Shellfish Immunol.">
        <title>Early steps in the European eel (Anguilla anguilla)-Vibrio vulnificus interaction in the gills: Role of the RtxA13 toxin.</title>
        <authorList>
            <person name="Callol A."/>
            <person name="Pajuelo D."/>
            <person name="Ebbesson L."/>
            <person name="Teles M."/>
            <person name="MacKenzie S."/>
            <person name="Amaro C."/>
        </authorList>
    </citation>
    <scope>NUCLEOTIDE SEQUENCE</scope>
</reference>
<evidence type="ECO:0000313" key="1">
    <source>
        <dbReference type="EMBL" id="JAH31556.1"/>
    </source>
</evidence>
<dbReference type="AlphaFoldDB" id="A0A0E9RQU4"/>
<name>A0A0E9RQU4_ANGAN</name>
<protein>
    <submittedName>
        <fullName evidence="1">Uncharacterized protein</fullName>
    </submittedName>
</protein>
<organism evidence="1">
    <name type="scientific">Anguilla anguilla</name>
    <name type="common">European freshwater eel</name>
    <name type="synonym">Muraena anguilla</name>
    <dbReference type="NCBI Taxonomy" id="7936"/>
    <lineage>
        <taxon>Eukaryota</taxon>
        <taxon>Metazoa</taxon>
        <taxon>Chordata</taxon>
        <taxon>Craniata</taxon>
        <taxon>Vertebrata</taxon>
        <taxon>Euteleostomi</taxon>
        <taxon>Actinopterygii</taxon>
        <taxon>Neopterygii</taxon>
        <taxon>Teleostei</taxon>
        <taxon>Anguilliformes</taxon>
        <taxon>Anguillidae</taxon>
        <taxon>Anguilla</taxon>
    </lineage>
</organism>
<accession>A0A0E9RQU4</accession>
<proteinExistence type="predicted"/>
<dbReference type="EMBL" id="GBXM01077021">
    <property type="protein sequence ID" value="JAH31556.1"/>
    <property type="molecule type" value="Transcribed_RNA"/>
</dbReference>
<sequence length="120" mass="13719">MHKNRYFNQFYPQNKSKGCIHIHVHANKHRHADHPETLINRNKSQSRKAVTVLIRKLIFCSNCSNANALVSFWGWGNVLDLRELFDYCTVWGISLQALAFFLACASLGGSSWPRGEGGWE</sequence>